<dbReference type="InterPro" id="IPR018060">
    <property type="entry name" value="HTH_AraC"/>
</dbReference>
<dbReference type="PANTHER" id="PTHR43280">
    <property type="entry name" value="ARAC-FAMILY TRANSCRIPTIONAL REGULATOR"/>
    <property type="match status" value="1"/>
</dbReference>
<dbReference type="GO" id="GO:0003700">
    <property type="term" value="F:DNA-binding transcription factor activity"/>
    <property type="evidence" value="ECO:0007669"/>
    <property type="project" value="InterPro"/>
</dbReference>
<dbReference type="PROSITE" id="PS00041">
    <property type="entry name" value="HTH_ARAC_FAMILY_1"/>
    <property type="match status" value="1"/>
</dbReference>
<evidence type="ECO:0000259" key="5">
    <source>
        <dbReference type="PROSITE" id="PS01124"/>
    </source>
</evidence>
<keyword evidence="1" id="KW-0805">Transcription regulation</keyword>
<proteinExistence type="predicted"/>
<evidence type="ECO:0000313" key="6">
    <source>
        <dbReference type="EMBL" id="GEB83559.1"/>
    </source>
</evidence>
<dbReference type="Gene3D" id="1.10.10.60">
    <property type="entry name" value="Homeodomain-like"/>
    <property type="match status" value="1"/>
</dbReference>
<dbReference type="InterPro" id="IPR018062">
    <property type="entry name" value="HTH_AraC-typ_CS"/>
</dbReference>
<protein>
    <submittedName>
        <fullName evidence="6">Transcriptional regulator</fullName>
    </submittedName>
</protein>
<dbReference type="OrthoDB" id="110167at2"/>
<comment type="caution">
    <text evidence="6">The sequence shown here is derived from an EMBL/GenBank/DDBJ whole genome shotgun (WGS) entry which is preliminary data.</text>
</comment>
<keyword evidence="7" id="KW-1185">Reference proteome</keyword>
<keyword evidence="4" id="KW-0812">Transmembrane</keyword>
<sequence>MASASFLPVNEALCGGSIAMMSQTVAILARATLRKATVFGVALMICGVAKVVLGSRLIGPSAFDMVLDFMASMGIPAFWLFSRAWFDDSFSPIFFEKVLIAAYIALTAAQSFWSGQFIASVAKPIDFAVYVAGSLFAVHALVQVWRGRDSDLVEPRRRARAIFIVSVAVLILWTLWSEAGGEIWGGRQDLRIIDNLLIFLVTFIPAATLFDLRYPDILPCPAAVAGQPCAPKMQDEPRKRDDILLEKLERLACEERFYRDPAITIGILAVRLNVPDHRLRRAINSDLGYRNFNEYLNARRLDEISTALTDPLQSETPILTIALDAGFGSLSAFNRAFKALHGKTPSEFRREASLPD</sequence>
<feature type="domain" description="HTH araC/xylS-type" evidence="5">
    <location>
        <begin position="254"/>
        <end position="351"/>
    </location>
</feature>
<feature type="transmembrane region" description="Helical" evidence="4">
    <location>
        <begin position="127"/>
        <end position="147"/>
    </location>
</feature>
<dbReference type="SUPFAM" id="SSF46689">
    <property type="entry name" value="Homeodomain-like"/>
    <property type="match status" value="1"/>
</dbReference>
<feature type="transmembrane region" description="Helical" evidence="4">
    <location>
        <begin position="159"/>
        <end position="176"/>
    </location>
</feature>
<evidence type="ECO:0000313" key="7">
    <source>
        <dbReference type="Proteomes" id="UP000317617"/>
    </source>
</evidence>
<dbReference type="SMART" id="SM00342">
    <property type="entry name" value="HTH_ARAC"/>
    <property type="match status" value="1"/>
</dbReference>
<dbReference type="PANTHER" id="PTHR43280:SF29">
    <property type="entry name" value="ARAC-FAMILY TRANSCRIPTIONAL REGULATOR"/>
    <property type="match status" value="1"/>
</dbReference>
<dbReference type="PRINTS" id="PR00032">
    <property type="entry name" value="HTHARAC"/>
</dbReference>
<gene>
    <name evidence="6" type="ORF">AOR01nite_20360</name>
</gene>
<dbReference type="Proteomes" id="UP000317617">
    <property type="component" value="Unassembled WGS sequence"/>
</dbReference>
<evidence type="ECO:0000256" key="2">
    <source>
        <dbReference type="ARBA" id="ARBA00023125"/>
    </source>
</evidence>
<keyword evidence="2" id="KW-0238">DNA-binding</keyword>
<accession>A0A4Y3TQ29</accession>
<keyword evidence="3" id="KW-0804">Transcription</keyword>
<feature type="transmembrane region" description="Helical" evidence="4">
    <location>
        <begin position="98"/>
        <end position="121"/>
    </location>
</feature>
<keyword evidence="4" id="KW-0472">Membrane</keyword>
<dbReference type="Pfam" id="PF12833">
    <property type="entry name" value="HTH_18"/>
    <property type="match status" value="1"/>
</dbReference>
<name>A0A4Y3TQ29_9PROT</name>
<keyword evidence="4" id="KW-1133">Transmembrane helix</keyword>
<organism evidence="6 7">
    <name type="scientific">Acetobacter orleanensis</name>
    <dbReference type="NCBI Taxonomy" id="104099"/>
    <lineage>
        <taxon>Bacteria</taxon>
        <taxon>Pseudomonadati</taxon>
        <taxon>Pseudomonadota</taxon>
        <taxon>Alphaproteobacteria</taxon>
        <taxon>Acetobacterales</taxon>
        <taxon>Acetobacteraceae</taxon>
        <taxon>Acetobacter</taxon>
    </lineage>
</organism>
<reference evidence="6 7" key="1">
    <citation type="submission" date="2019-06" db="EMBL/GenBank/DDBJ databases">
        <title>Whole genome shotgun sequence of Acetobacter orleanensis NBRC 13752.</title>
        <authorList>
            <person name="Hosoyama A."/>
            <person name="Uohara A."/>
            <person name="Ohji S."/>
            <person name="Ichikawa N."/>
        </authorList>
    </citation>
    <scope>NUCLEOTIDE SEQUENCE [LARGE SCALE GENOMIC DNA]</scope>
    <source>
        <strain evidence="6 7">NBRC 13752</strain>
    </source>
</reference>
<dbReference type="EMBL" id="BJMU01000013">
    <property type="protein sequence ID" value="GEB83559.1"/>
    <property type="molecule type" value="Genomic_DNA"/>
</dbReference>
<evidence type="ECO:0000256" key="4">
    <source>
        <dbReference type="SAM" id="Phobius"/>
    </source>
</evidence>
<dbReference type="InterPro" id="IPR020449">
    <property type="entry name" value="Tscrpt_reg_AraC-type_HTH"/>
</dbReference>
<dbReference type="PROSITE" id="PS01124">
    <property type="entry name" value="HTH_ARAC_FAMILY_2"/>
    <property type="match status" value="1"/>
</dbReference>
<dbReference type="InterPro" id="IPR009057">
    <property type="entry name" value="Homeodomain-like_sf"/>
</dbReference>
<dbReference type="AlphaFoldDB" id="A0A4Y3TQ29"/>
<evidence type="ECO:0000256" key="3">
    <source>
        <dbReference type="ARBA" id="ARBA00023163"/>
    </source>
</evidence>
<dbReference type="RefSeq" id="WP_048834517.1">
    <property type="nucleotide sequence ID" value="NZ_BJMU01000013.1"/>
</dbReference>
<feature type="transmembrane region" description="Helical" evidence="4">
    <location>
        <begin position="65"/>
        <end position="86"/>
    </location>
</feature>
<feature type="transmembrane region" description="Helical" evidence="4">
    <location>
        <begin position="36"/>
        <end position="53"/>
    </location>
</feature>
<evidence type="ECO:0000256" key="1">
    <source>
        <dbReference type="ARBA" id="ARBA00023015"/>
    </source>
</evidence>
<dbReference type="GO" id="GO:0043565">
    <property type="term" value="F:sequence-specific DNA binding"/>
    <property type="evidence" value="ECO:0007669"/>
    <property type="project" value="InterPro"/>
</dbReference>
<feature type="transmembrane region" description="Helical" evidence="4">
    <location>
        <begin position="196"/>
        <end position="212"/>
    </location>
</feature>